<dbReference type="SUPFAM" id="SSF53474">
    <property type="entry name" value="alpha/beta-Hydrolases"/>
    <property type="match status" value="1"/>
</dbReference>
<evidence type="ECO:0000256" key="1">
    <source>
        <dbReference type="SAM" id="SignalP"/>
    </source>
</evidence>
<accession>A0ABT7NJA9</accession>
<keyword evidence="3" id="KW-1185">Reference proteome</keyword>
<feature type="signal peptide" evidence="1">
    <location>
        <begin position="1"/>
        <end position="29"/>
    </location>
</feature>
<comment type="caution">
    <text evidence="2">The sequence shown here is derived from an EMBL/GenBank/DDBJ whole genome shotgun (WGS) entry which is preliminary data.</text>
</comment>
<evidence type="ECO:0000313" key="2">
    <source>
        <dbReference type="EMBL" id="MDM1047280.1"/>
    </source>
</evidence>
<proteinExistence type="predicted"/>
<dbReference type="Gene3D" id="3.40.50.1820">
    <property type="entry name" value="alpha/beta hydrolase"/>
    <property type="match status" value="1"/>
</dbReference>
<organism evidence="2 3">
    <name type="scientific">Sphingobacterium hotanense</name>
    <dbReference type="NCBI Taxonomy" id="649196"/>
    <lineage>
        <taxon>Bacteria</taxon>
        <taxon>Pseudomonadati</taxon>
        <taxon>Bacteroidota</taxon>
        <taxon>Sphingobacteriia</taxon>
        <taxon>Sphingobacteriales</taxon>
        <taxon>Sphingobacteriaceae</taxon>
        <taxon>Sphingobacterium</taxon>
    </lineage>
</organism>
<dbReference type="InterPro" id="IPR029058">
    <property type="entry name" value="AB_hydrolase_fold"/>
</dbReference>
<gene>
    <name evidence="2" type="ORF">HX018_03360</name>
</gene>
<dbReference type="RefSeq" id="WP_286650453.1">
    <property type="nucleotide sequence ID" value="NZ_JACAGK010000006.1"/>
</dbReference>
<name>A0ABT7NJA9_9SPHI</name>
<sequence length="334" mass="38165">MKKTYTNFLKVGMLMVCFAIKLPIVCLNAQTKVNWDDKASGTWPIETRQIGIKSTKDASIQQSYLYQSKSKEKRPLIISLHTWGGNFTQRDPLLKYCMQADVNYLHPDFRGPNKRPEAAGSELVIQDIDDAIQWALDSLQVDRHNIHVVGVSGGGFACGLTYMRSKHPIKSFHAFVGIYNLEDWYYESLGRKNGYAKDIVRITGGQNDKPNFEEARKRSVLLMQTPVKQRKDATLHIYAGINDGYTGSVPISHSLELYNKVVTDFDKGANNQLIPLEDSYTLLKRRTSPNFQVESKAFMGRDIIYRKQYENKVEVIIFEGGHEMPDENLLERIF</sequence>
<reference evidence="2" key="2">
    <citation type="journal article" date="2022" name="Sci. Total Environ.">
        <title>Prevalence, transmission, and molecular epidemiology of tet(X)-positive bacteria among humans, animals, and environmental niches in China: An epidemiological, and genomic-based study.</title>
        <authorList>
            <person name="Dong N."/>
            <person name="Zeng Y."/>
            <person name="Cai C."/>
            <person name="Sun C."/>
            <person name="Lu J."/>
            <person name="Liu C."/>
            <person name="Zhou H."/>
            <person name="Sun Q."/>
            <person name="Shu L."/>
            <person name="Wang H."/>
            <person name="Wang Y."/>
            <person name="Wang S."/>
            <person name="Wu C."/>
            <person name="Chan E.W."/>
            <person name="Chen G."/>
            <person name="Shen Z."/>
            <person name="Chen S."/>
            <person name="Zhang R."/>
        </authorList>
    </citation>
    <scope>NUCLEOTIDE SEQUENCE</scope>
    <source>
        <strain evidence="2">R1692</strain>
    </source>
</reference>
<dbReference type="Proteomes" id="UP001170954">
    <property type="component" value="Unassembled WGS sequence"/>
</dbReference>
<evidence type="ECO:0000313" key="3">
    <source>
        <dbReference type="Proteomes" id="UP001170954"/>
    </source>
</evidence>
<protein>
    <submittedName>
        <fullName evidence="2">Peptidase</fullName>
    </submittedName>
</protein>
<feature type="chain" id="PRO_5045765131" evidence="1">
    <location>
        <begin position="30"/>
        <end position="334"/>
    </location>
</feature>
<dbReference type="EMBL" id="JACAGK010000006">
    <property type="protein sequence ID" value="MDM1047280.1"/>
    <property type="molecule type" value="Genomic_DNA"/>
</dbReference>
<keyword evidence="1" id="KW-0732">Signal</keyword>
<reference evidence="2" key="1">
    <citation type="submission" date="2020-06" db="EMBL/GenBank/DDBJ databases">
        <authorList>
            <person name="Dong N."/>
        </authorList>
    </citation>
    <scope>NUCLEOTIDE SEQUENCE</scope>
    <source>
        <strain evidence="2">R1692</strain>
    </source>
</reference>